<gene>
    <name evidence="1" type="ORF">5H7_058</name>
</gene>
<sequence length="160" mass="17571">MTELYRPASDFLEAVAADEVPLFGSDFAAANFQRLIAMTRDEDRSNRDWATLLLSQQDVDTPEVREALTIAACDEDDVVRAEALLGLAQRDRELALPFAITVLSGERACMPVFEAAALIADPSLVELLRPWAQTSDDDFLDKLAREALAACESGEPVTRI</sequence>
<reference evidence="1" key="1">
    <citation type="submission" date="2016-04" db="EMBL/GenBank/DDBJ databases">
        <title>Exploring the genomic information of specific uncultured soil bacteria through a new metagenomic library-based strategy.</title>
        <authorList>
            <person name="Liu Y."/>
            <person name="Zhang R."/>
        </authorList>
    </citation>
    <scope>NUCLEOTIDE SEQUENCE</scope>
</reference>
<accession>A0A0N9HN15</accession>
<dbReference type="AlphaFoldDB" id="A0A0N9HN15"/>
<dbReference type="EMBL" id="KT342858">
    <property type="protein sequence ID" value="ALG05359.2"/>
    <property type="molecule type" value="Genomic_DNA"/>
</dbReference>
<protein>
    <submittedName>
        <fullName evidence="1">Lyase containing HEAT-repeat protein</fullName>
    </submittedName>
</protein>
<proteinExistence type="predicted"/>
<dbReference type="InterPro" id="IPR016024">
    <property type="entry name" value="ARM-type_fold"/>
</dbReference>
<dbReference type="Gene3D" id="1.25.10.10">
    <property type="entry name" value="Leucine-rich Repeat Variant"/>
    <property type="match status" value="1"/>
</dbReference>
<dbReference type="SUPFAM" id="SSF48371">
    <property type="entry name" value="ARM repeat"/>
    <property type="match status" value="1"/>
</dbReference>
<name>A0A0N9HN15_9BACT</name>
<dbReference type="GO" id="GO:0016829">
    <property type="term" value="F:lyase activity"/>
    <property type="evidence" value="ECO:0007669"/>
    <property type="project" value="UniProtKB-KW"/>
</dbReference>
<dbReference type="InterPro" id="IPR011989">
    <property type="entry name" value="ARM-like"/>
</dbReference>
<evidence type="ECO:0000313" key="1">
    <source>
        <dbReference type="EMBL" id="ALG05359.2"/>
    </source>
</evidence>
<organism evidence="1">
    <name type="scientific">uncultured bacterium 5H7</name>
    <dbReference type="NCBI Taxonomy" id="1701327"/>
    <lineage>
        <taxon>Bacteria</taxon>
        <taxon>environmental samples</taxon>
    </lineage>
</organism>
<keyword evidence="1" id="KW-0456">Lyase</keyword>